<evidence type="ECO:0000313" key="4">
    <source>
        <dbReference type="Proteomes" id="UP000663879"/>
    </source>
</evidence>
<evidence type="ECO:0000313" key="3">
    <source>
        <dbReference type="EMBL" id="CAF0997527.1"/>
    </source>
</evidence>
<evidence type="ECO:0000256" key="1">
    <source>
        <dbReference type="SAM" id="MobiDB-lite"/>
    </source>
</evidence>
<dbReference type="InterPro" id="IPR001878">
    <property type="entry name" value="Znf_CCHC"/>
</dbReference>
<feature type="region of interest" description="Disordered" evidence="1">
    <location>
        <begin position="1"/>
        <end position="29"/>
    </location>
</feature>
<dbReference type="EMBL" id="CAJNOC010003777">
    <property type="protein sequence ID" value="CAF0997527.1"/>
    <property type="molecule type" value="Genomic_DNA"/>
</dbReference>
<accession>A0A814GKH6</accession>
<name>A0A814GKH6_9BILA</name>
<dbReference type="SMART" id="SM00343">
    <property type="entry name" value="ZnF_C2HC"/>
    <property type="match status" value="2"/>
</dbReference>
<organism evidence="3 4">
    <name type="scientific">Brachionus calyciflorus</name>
    <dbReference type="NCBI Taxonomy" id="104777"/>
    <lineage>
        <taxon>Eukaryota</taxon>
        <taxon>Metazoa</taxon>
        <taxon>Spiralia</taxon>
        <taxon>Gnathifera</taxon>
        <taxon>Rotifera</taxon>
        <taxon>Eurotatoria</taxon>
        <taxon>Monogononta</taxon>
        <taxon>Pseudotrocha</taxon>
        <taxon>Ploima</taxon>
        <taxon>Brachionidae</taxon>
        <taxon>Brachionus</taxon>
    </lineage>
</organism>
<dbReference type="AlphaFoldDB" id="A0A814GKH6"/>
<feature type="domain" description="CCHC-type" evidence="2">
    <location>
        <begin position="236"/>
        <end position="252"/>
    </location>
</feature>
<proteinExistence type="predicted"/>
<keyword evidence="4" id="KW-1185">Reference proteome</keyword>
<feature type="non-terminal residue" evidence="3">
    <location>
        <position position="1"/>
    </location>
</feature>
<sequence>MEPNSNSIREINKPQKINKNASSESKSSAKKDLITLNKLKKWTRNVEQRIKRNSNLNLFEKKEVNPCLKNTNSNSNQVSKMVQRITKQQMEANGNDEQNSQKEKNYEIMYPKKFYDVLIFGDNLSDFPTFYNRIDEIKRCVGVNPEMVLPIFNKLSQIVKYKVRVKNYNDYRNLLGEWPKDAFKTGVIIQTLPKNLKVVIQNVKKQLKVGILKTGANFENDPKIYPVLPNIVNYKLCQKCGRLNHQERNCTSHQRCLRCSEYGHSMEQCHNTSKKCINCLARHECFSEKCRKFVNKKVNINWYALKILEGENFIGSFSDILTTESSFDTDSAFKKQNSLIKQVADQLINTKLEPLSDKLESLDQIFKFQSDSLSSIRKETTDLITSIKTTYENLNKYKVEISSVQKQMNDISE</sequence>
<gene>
    <name evidence="3" type="ORF">OXX778_LOCUS16234</name>
</gene>
<dbReference type="GO" id="GO:0008270">
    <property type="term" value="F:zinc ion binding"/>
    <property type="evidence" value="ECO:0007669"/>
    <property type="project" value="InterPro"/>
</dbReference>
<dbReference type="SUPFAM" id="SSF57756">
    <property type="entry name" value="Retrovirus zinc finger-like domains"/>
    <property type="match status" value="1"/>
</dbReference>
<protein>
    <recommendedName>
        <fullName evidence="2">CCHC-type domain-containing protein</fullName>
    </recommendedName>
</protein>
<dbReference type="InterPro" id="IPR036875">
    <property type="entry name" value="Znf_CCHC_sf"/>
</dbReference>
<reference evidence="3" key="1">
    <citation type="submission" date="2021-02" db="EMBL/GenBank/DDBJ databases">
        <authorList>
            <person name="Nowell W R."/>
        </authorList>
    </citation>
    <scope>NUCLEOTIDE SEQUENCE</scope>
    <source>
        <strain evidence="3">Ploen Becks lab</strain>
    </source>
</reference>
<evidence type="ECO:0000259" key="2">
    <source>
        <dbReference type="SMART" id="SM00343"/>
    </source>
</evidence>
<feature type="domain" description="CCHC-type" evidence="2">
    <location>
        <begin position="255"/>
        <end position="271"/>
    </location>
</feature>
<dbReference type="Proteomes" id="UP000663879">
    <property type="component" value="Unassembled WGS sequence"/>
</dbReference>
<comment type="caution">
    <text evidence="3">The sequence shown here is derived from an EMBL/GenBank/DDBJ whole genome shotgun (WGS) entry which is preliminary data.</text>
</comment>
<dbReference type="GO" id="GO:0003676">
    <property type="term" value="F:nucleic acid binding"/>
    <property type="evidence" value="ECO:0007669"/>
    <property type="project" value="InterPro"/>
</dbReference>
<feature type="compositionally biased region" description="Low complexity" evidence="1">
    <location>
        <begin position="17"/>
        <end position="26"/>
    </location>
</feature>